<sequence>RCCFDESRQNTKRKKRECGKEQPPLLPLRRFARASPPEYKTEKAVMKLRNLEINT</sequence>
<evidence type="ECO:0000313" key="3">
    <source>
        <dbReference type="Proteomes" id="UP001233999"/>
    </source>
</evidence>
<protein>
    <submittedName>
        <fullName evidence="2">Uncharacterized protein</fullName>
    </submittedName>
</protein>
<evidence type="ECO:0000256" key="1">
    <source>
        <dbReference type="SAM" id="MobiDB-lite"/>
    </source>
</evidence>
<feature type="non-terminal residue" evidence="2">
    <location>
        <position position="55"/>
    </location>
</feature>
<organism evidence="2 3">
    <name type="scientific">Diploptera punctata</name>
    <name type="common">Pacific beetle cockroach</name>
    <dbReference type="NCBI Taxonomy" id="6984"/>
    <lineage>
        <taxon>Eukaryota</taxon>
        <taxon>Metazoa</taxon>
        <taxon>Ecdysozoa</taxon>
        <taxon>Arthropoda</taxon>
        <taxon>Hexapoda</taxon>
        <taxon>Insecta</taxon>
        <taxon>Pterygota</taxon>
        <taxon>Neoptera</taxon>
        <taxon>Polyneoptera</taxon>
        <taxon>Dictyoptera</taxon>
        <taxon>Blattodea</taxon>
        <taxon>Blaberoidea</taxon>
        <taxon>Blaberidae</taxon>
        <taxon>Diplopterinae</taxon>
        <taxon>Diploptera</taxon>
    </lineage>
</organism>
<accession>A0AAD7ZNN8</accession>
<evidence type="ECO:0000313" key="2">
    <source>
        <dbReference type="EMBL" id="KAJ9583073.1"/>
    </source>
</evidence>
<keyword evidence="3" id="KW-1185">Reference proteome</keyword>
<dbReference type="Proteomes" id="UP001233999">
    <property type="component" value="Unassembled WGS sequence"/>
</dbReference>
<comment type="caution">
    <text evidence="2">The sequence shown here is derived from an EMBL/GenBank/DDBJ whole genome shotgun (WGS) entry which is preliminary data.</text>
</comment>
<reference evidence="2" key="2">
    <citation type="submission" date="2023-05" db="EMBL/GenBank/DDBJ databases">
        <authorList>
            <person name="Fouks B."/>
        </authorList>
    </citation>
    <scope>NUCLEOTIDE SEQUENCE</scope>
    <source>
        <strain evidence="2">Stay&amp;Tobe</strain>
        <tissue evidence="2">Testes</tissue>
    </source>
</reference>
<feature type="region of interest" description="Disordered" evidence="1">
    <location>
        <begin position="1"/>
        <end position="22"/>
    </location>
</feature>
<feature type="non-terminal residue" evidence="2">
    <location>
        <position position="1"/>
    </location>
</feature>
<proteinExistence type="predicted"/>
<dbReference type="EMBL" id="JASPKZ010007679">
    <property type="protein sequence ID" value="KAJ9583073.1"/>
    <property type="molecule type" value="Genomic_DNA"/>
</dbReference>
<dbReference type="AlphaFoldDB" id="A0AAD7ZNN8"/>
<gene>
    <name evidence="2" type="ORF">L9F63_022579</name>
</gene>
<name>A0AAD7ZNN8_DIPPU</name>
<reference evidence="2" key="1">
    <citation type="journal article" date="2023" name="IScience">
        <title>Live-bearing cockroach genome reveals convergent evolutionary mechanisms linked to viviparity in insects and beyond.</title>
        <authorList>
            <person name="Fouks B."/>
            <person name="Harrison M.C."/>
            <person name="Mikhailova A.A."/>
            <person name="Marchal E."/>
            <person name="English S."/>
            <person name="Carruthers M."/>
            <person name="Jennings E.C."/>
            <person name="Chiamaka E.L."/>
            <person name="Frigard R.A."/>
            <person name="Pippel M."/>
            <person name="Attardo G.M."/>
            <person name="Benoit J.B."/>
            <person name="Bornberg-Bauer E."/>
            <person name="Tobe S.S."/>
        </authorList>
    </citation>
    <scope>NUCLEOTIDE SEQUENCE</scope>
    <source>
        <strain evidence="2">Stay&amp;Tobe</strain>
    </source>
</reference>